<proteinExistence type="predicted"/>
<feature type="non-terminal residue" evidence="1">
    <location>
        <position position="1"/>
    </location>
</feature>
<dbReference type="EMBL" id="BARS01053826">
    <property type="protein sequence ID" value="GAG43168.1"/>
    <property type="molecule type" value="Genomic_DNA"/>
</dbReference>
<name>X0Y378_9ZZZZ</name>
<protein>
    <submittedName>
        <fullName evidence="1">Uncharacterized protein</fullName>
    </submittedName>
</protein>
<dbReference type="AlphaFoldDB" id="X0Y378"/>
<accession>X0Y378</accession>
<sequence>IAKLALKEGLTVLNEDKIIIRKEKGLFKIYGTPWNGKNQKTINNFSYINEIFFLKKSKTNQIEPIGKTKAVIEFVKNSFYLSVNNSMIKKRFDVCFDLAENLNCYCFGFRPDKSIWRFLNGFLKQSS</sequence>
<evidence type="ECO:0000313" key="1">
    <source>
        <dbReference type="EMBL" id="GAG43168.1"/>
    </source>
</evidence>
<gene>
    <name evidence="1" type="ORF">S01H1_79793</name>
</gene>
<comment type="caution">
    <text evidence="1">The sequence shown here is derived from an EMBL/GenBank/DDBJ whole genome shotgun (WGS) entry which is preliminary data.</text>
</comment>
<reference evidence="1" key="1">
    <citation type="journal article" date="2014" name="Front. Microbiol.">
        <title>High frequency of phylogenetically diverse reductive dehalogenase-homologous genes in deep subseafloor sedimentary metagenomes.</title>
        <authorList>
            <person name="Kawai M."/>
            <person name="Futagami T."/>
            <person name="Toyoda A."/>
            <person name="Takaki Y."/>
            <person name="Nishi S."/>
            <person name="Hori S."/>
            <person name="Arai W."/>
            <person name="Tsubouchi T."/>
            <person name="Morono Y."/>
            <person name="Uchiyama I."/>
            <person name="Ito T."/>
            <person name="Fujiyama A."/>
            <person name="Inagaki F."/>
            <person name="Takami H."/>
        </authorList>
    </citation>
    <scope>NUCLEOTIDE SEQUENCE</scope>
    <source>
        <strain evidence="1">Expedition CK06-06</strain>
    </source>
</reference>
<organism evidence="1">
    <name type="scientific">marine sediment metagenome</name>
    <dbReference type="NCBI Taxonomy" id="412755"/>
    <lineage>
        <taxon>unclassified sequences</taxon>
        <taxon>metagenomes</taxon>
        <taxon>ecological metagenomes</taxon>
    </lineage>
</organism>